<accession>A0A372KJV4</accession>
<evidence type="ECO:0000256" key="2">
    <source>
        <dbReference type="ARBA" id="ARBA00022741"/>
    </source>
</evidence>
<dbReference type="GO" id="GO:0005524">
    <property type="term" value="F:ATP binding"/>
    <property type="evidence" value="ECO:0007669"/>
    <property type="project" value="UniProtKB-UniRule"/>
</dbReference>
<keyword evidence="7 10" id="KW-0067">ATP-binding</keyword>
<dbReference type="EMBL" id="CP031733">
    <property type="protein sequence ID" value="AXQ78379.1"/>
    <property type="molecule type" value="Genomic_DNA"/>
</dbReference>
<comment type="caution">
    <text evidence="10">Lacks conserved residue(s) required for the propagation of feature annotation.</text>
</comment>
<evidence type="ECO:0000256" key="5">
    <source>
        <dbReference type="ARBA" id="ARBA00022806"/>
    </source>
</evidence>
<name>A0A372KJV4_9STRE</name>
<dbReference type="RefSeq" id="WP_116878798.1">
    <property type="nucleotide sequence ID" value="NZ_CP031733.1"/>
</dbReference>
<dbReference type="GO" id="GO:0008409">
    <property type="term" value="F:5'-3' exonuclease activity"/>
    <property type="evidence" value="ECO:0007669"/>
    <property type="project" value="UniProtKB-UniRule"/>
</dbReference>
<dbReference type="Pfam" id="PF21445">
    <property type="entry name" value="ADDB_N"/>
    <property type="match status" value="1"/>
</dbReference>
<comment type="function">
    <text evidence="10">The heterodimer acts as both an ATP-dependent DNA helicase and an ATP-dependent, dual-direction single-stranded exonuclease. Recognizes the chi site generating a DNA molecule suitable for the initiation of homologous recombination. This subunit has 5' -&gt; 3' nuclease activity but not helicase activity.</text>
</comment>
<comment type="similarity">
    <text evidence="10">Belongs to the helicase family. AddB/RexB type 2 subfamily.</text>
</comment>
<keyword evidence="9 10" id="KW-0234">DNA repair</keyword>
<keyword evidence="1 10" id="KW-0540">Nuclease</keyword>
<accession>A0A346NBI4</accession>
<evidence type="ECO:0000259" key="11">
    <source>
        <dbReference type="Pfam" id="PF12705"/>
    </source>
</evidence>
<evidence type="ECO:0000313" key="17">
    <source>
        <dbReference type="Proteomes" id="UP000262901"/>
    </source>
</evidence>
<keyword evidence="18" id="KW-1185">Reference proteome</keyword>
<dbReference type="PANTHER" id="PTHR30591:SF1">
    <property type="entry name" value="RECBCD ENZYME SUBUNIT RECC"/>
    <property type="match status" value="1"/>
</dbReference>
<dbReference type="OrthoDB" id="9758506at2"/>
<reference evidence="14 18" key="1">
    <citation type="submission" date="2018-08" db="EMBL/GenBank/DDBJ databases">
        <title>Draft genome of Streptococcus sp .nov. Z2.</title>
        <authorList>
            <person name="Tian Z."/>
        </authorList>
    </citation>
    <scope>NUCLEOTIDE SEQUENCE [LARGE SCALE GENOMIC DNA]</scope>
    <source>
        <strain evidence="14 18">Z2</strain>
    </source>
</reference>
<dbReference type="GO" id="GO:0000724">
    <property type="term" value="P:double-strand break repair via homologous recombination"/>
    <property type="evidence" value="ECO:0007669"/>
    <property type="project" value="UniProtKB-UniRule"/>
</dbReference>
<dbReference type="InterPro" id="IPR014141">
    <property type="entry name" value="DNA_helicase_suRexB"/>
</dbReference>
<feature type="domain" description="ATP-dependent helicase/deoxyribonuclease subunit B N-terminal" evidence="12">
    <location>
        <begin position="24"/>
        <end position="258"/>
    </location>
</feature>
<dbReference type="Pfam" id="PF12705">
    <property type="entry name" value="PDDEXK_1"/>
    <property type="match status" value="1"/>
</dbReference>
<dbReference type="EMBL" id="QVQY01000031">
    <property type="protein sequence ID" value="RFU50338.1"/>
    <property type="molecule type" value="Genomic_DNA"/>
</dbReference>
<dbReference type="InterPro" id="IPR011604">
    <property type="entry name" value="PDDEXK-like_dom_sf"/>
</dbReference>
<protein>
    <recommendedName>
        <fullName evidence="10">ATP-dependent helicase/deoxyribonuclease subunit B</fullName>
        <ecNumber evidence="10">3.1.-.-</ecNumber>
    </recommendedName>
    <alternativeName>
        <fullName evidence="10">ATP-dependent helicase/nuclease subunit RexB</fullName>
    </alternativeName>
</protein>
<reference evidence="15 17" key="2">
    <citation type="submission" date="2018-08" db="EMBL/GenBank/DDBJ databases">
        <title>Draft genome of Streptococcus sp. nov. Z1.</title>
        <authorList>
            <person name="Tian Z."/>
        </authorList>
    </citation>
    <scope>NUCLEOTIDE SEQUENCE [LARGE SCALE GENOMIC DNA]</scope>
    <source>
        <strain evidence="15">Z1</strain>
        <strain evidence="17">Z1(2018)</strain>
    </source>
</reference>
<keyword evidence="8 10" id="KW-0238">DNA-binding</keyword>
<dbReference type="SUPFAM" id="SSF52540">
    <property type="entry name" value="P-loop containing nucleoside triphosphate hydrolases"/>
    <property type="match status" value="1"/>
</dbReference>
<keyword evidence="4 10" id="KW-0378">Hydrolase</keyword>
<dbReference type="InterPro" id="IPR049035">
    <property type="entry name" value="ADDB_N"/>
</dbReference>
<dbReference type="PANTHER" id="PTHR30591">
    <property type="entry name" value="RECBCD ENZYME SUBUNIT RECC"/>
    <property type="match status" value="1"/>
</dbReference>
<evidence type="ECO:0000313" key="15">
    <source>
        <dbReference type="EMBL" id="RFU52543.1"/>
    </source>
</evidence>
<dbReference type="Gene3D" id="3.40.50.300">
    <property type="entry name" value="P-loop containing nucleotide triphosphate hydrolases"/>
    <property type="match status" value="3"/>
</dbReference>
<dbReference type="EMBL" id="QVQZ01000028">
    <property type="protein sequence ID" value="RFU52543.1"/>
    <property type="molecule type" value="Genomic_DNA"/>
</dbReference>
<evidence type="ECO:0000313" key="13">
    <source>
        <dbReference type="EMBL" id="AXQ78379.1"/>
    </source>
</evidence>
<evidence type="ECO:0000313" key="14">
    <source>
        <dbReference type="EMBL" id="RFU50338.1"/>
    </source>
</evidence>
<reference evidence="16" key="3">
    <citation type="submission" date="2018-08" db="EMBL/GenBank/DDBJ databases">
        <title>Streptococcus chenjunshii sp. nov., isolated from stools sample of the Tibetan antelope in the Qinghai-Tibet plateau, China.</title>
        <authorList>
            <person name="Tian Z."/>
        </authorList>
    </citation>
    <scope>NUCLEOTIDE SEQUENCE [LARGE SCALE GENOMIC DNA]</scope>
    <source>
        <strain evidence="16">Z15</strain>
    </source>
</reference>
<dbReference type="Proteomes" id="UP000264056">
    <property type="component" value="Unassembled WGS sequence"/>
</dbReference>
<evidence type="ECO:0000256" key="4">
    <source>
        <dbReference type="ARBA" id="ARBA00022801"/>
    </source>
</evidence>
<dbReference type="AlphaFoldDB" id="A0A372KJV4"/>
<evidence type="ECO:0000256" key="9">
    <source>
        <dbReference type="ARBA" id="ARBA00023204"/>
    </source>
</evidence>
<reference evidence="13" key="4">
    <citation type="journal article" date="2019" name="Int. J. Syst. Evol. Microbiol.">
        <title>Streptococcus chenjunshii sp. nov. isolated from feces of Tibetan antelopes.</title>
        <authorList>
            <person name="Tian Z."/>
            <person name="Lu S."/>
            <person name="Jin D."/>
            <person name="Yang J."/>
            <person name="Pu J."/>
            <person name="Lai X.H."/>
            <person name="Bai X.N."/>
            <person name="Wu X.M."/>
            <person name="Li J."/>
            <person name="Wang S."/>
            <person name="Xu J."/>
        </authorList>
    </citation>
    <scope>NUCLEOTIDE SEQUENCE</scope>
    <source>
        <strain evidence="13">Z15</strain>
    </source>
</reference>
<organism evidence="15 17">
    <name type="scientific">Streptococcus chenjunshii</name>
    <dbReference type="NCBI Taxonomy" id="2173853"/>
    <lineage>
        <taxon>Bacteria</taxon>
        <taxon>Bacillati</taxon>
        <taxon>Bacillota</taxon>
        <taxon>Bacilli</taxon>
        <taxon>Lactobacillales</taxon>
        <taxon>Streptococcaceae</taxon>
        <taxon>Streptococcus</taxon>
    </lineage>
</organism>
<evidence type="ECO:0000256" key="8">
    <source>
        <dbReference type="ARBA" id="ARBA00023125"/>
    </source>
</evidence>
<dbReference type="Proteomes" id="UP000262901">
    <property type="component" value="Unassembled WGS sequence"/>
</dbReference>
<dbReference type="GO" id="GO:0016817">
    <property type="term" value="F:hydrolase activity, acting on acid anhydrides"/>
    <property type="evidence" value="ECO:0007669"/>
    <property type="project" value="InterPro"/>
</dbReference>
<evidence type="ECO:0000256" key="10">
    <source>
        <dbReference type="HAMAP-Rule" id="MF_01453"/>
    </source>
</evidence>
<feature type="domain" description="PD-(D/E)XK endonuclease-like" evidence="11">
    <location>
        <begin position="747"/>
        <end position="1024"/>
    </location>
</feature>
<dbReference type="GO" id="GO:0004386">
    <property type="term" value="F:helicase activity"/>
    <property type="evidence" value="ECO:0007669"/>
    <property type="project" value="UniProtKB-KW"/>
</dbReference>
<dbReference type="KEGG" id="schj:DDV21_004445"/>
<sequence>MQLLYTDIQYNITDILAQKAYAFSRKGKRVFYIAPSSLSFEKERAVLATLPEQASFAITVTRFVQMARYFVLNDYNPAQTLDDIGLSMLFYRALSAFSPKDLKVYGGLRQDPSFIRQLVDLYKELKTANLTVLDLEGLDSPEKQDDLVQIFTAVEDLLRLGGYDNQSQLAYFAQKVASGVIDGSLQNVVLIIDGFTRFSAEEEHLIELLHGKCADIVIGTYISQKAYKASFVSGNVYEASLTFFRALAEKFQTKPIYTEGPVKGLESLAHLSKIFEARHDFTENTLPVLNDGQQPISIWQAINQKEEIEHLARAIRRKLAEGYRYKDISVLLGDAEAYELQLGKIFDKYDIPYYFGKAESMSSHPLVRFIEALERLKRYNWRTEDMINLLQSGLFGTVSQQKMDKFIQYLFYADIKGQTKFTRDFTSNVQQKYDLPALNATRQQLISPLQTFFKSQKQLGRSLLQKFLLLLNDVHLTDRLRRLTADLPEAEAEQHEQVWQTFTAILEQFQTIFGQEKMSLAEFLSLLKNGILAAEYRLVPATLDVVHVKAYDLIEPHSNTFVFALGMTRTHFPKASRSSSLISDEERERVNASVPSDRHFMIIGQENIKKNHFLALSLFNAAHQELVLSLPQILNENTDDLSPYLLELAEMGVPVLEKGPVGQSATPADIGNYKRLLSSLLGFDNILVKQDLLEKTPSFWSRAAAYLQEKVVQNDLTLPKPVHHLTTKPVAAEVMQLRFPENQPLNLSASALTVFYNNQYKYFLQYVLGLQEQDSIRPDVRYHGTYLHKVFELLMQDSSNRSFDQKLERALRAVNQDQRFRQIYEENAESRYILTVLEDIARSTATVLEQGSQLRVQSEEQNFALMLDRQVAVQGIIDRIDALADGSLGIVDYKSSKNTFDIGRFYNGLSPQLVTYLAALYGDKQLSAGQSVFGAMYLQMQEPQIDLNKVKNRGAIVSDLHKELTYKGLFLENESDKLPKNLYHLHQSLYSQAELELLLRYNKQLYLQAASHIRKGKFLINPYSEDGRSVQGDQLKAITRFSADQDFGYARRLLKLPQKEKRQGFLKLMREGLTEMETDVPH</sequence>
<dbReference type="EC" id="3.1.-.-" evidence="10"/>
<dbReference type="InterPro" id="IPR011335">
    <property type="entry name" value="Restrct_endonuc-II-like"/>
</dbReference>
<comment type="miscellaneous">
    <text evidence="10">Despite having helicase-like domains, this subunit does not have helicase activity.</text>
</comment>
<evidence type="ECO:0000256" key="1">
    <source>
        <dbReference type="ARBA" id="ARBA00022722"/>
    </source>
</evidence>
<gene>
    <name evidence="10 15" type="primary">rexB</name>
    <name evidence="13" type="ORF">DDV21_004445</name>
    <name evidence="14" type="ORF">DDV22_09195</name>
    <name evidence="15" type="ORF">DDV23_09150</name>
</gene>
<evidence type="ECO:0000259" key="12">
    <source>
        <dbReference type="Pfam" id="PF21445"/>
    </source>
</evidence>
<dbReference type="Gene3D" id="3.90.320.10">
    <property type="match status" value="1"/>
</dbReference>
<evidence type="ECO:0000256" key="6">
    <source>
        <dbReference type="ARBA" id="ARBA00022839"/>
    </source>
</evidence>
<evidence type="ECO:0000313" key="16">
    <source>
        <dbReference type="Proteomes" id="UP000246115"/>
    </source>
</evidence>
<dbReference type="InterPro" id="IPR027417">
    <property type="entry name" value="P-loop_NTPase"/>
</dbReference>
<dbReference type="SUPFAM" id="SSF52980">
    <property type="entry name" value="Restriction endonuclease-like"/>
    <property type="match status" value="1"/>
</dbReference>
<keyword evidence="2 10" id="KW-0547">Nucleotide-binding</keyword>
<comment type="cofactor">
    <cofactor evidence="10">
        <name>Mg(2+)</name>
        <dbReference type="ChEBI" id="CHEBI:18420"/>
    </cofactor>
</comment>
<evidence type="ECO:0000256" key="7">
    <source>
        <dbReference type="ARBA" id="ARBA00022840"/>
    </source>
</evidence>
<comment type="subunit">
    <text evidence="10">Heterodimer of AddA and RexB.</text>
</comment>
<evidence type="ECO:0000256" key="3">
    <source>
        <dbReference type="ARBA" id="ARBA00022763"/>
    </source>
</evidence>
<dbReference type="HAMAP" id="MF_01453">
    <property type="entry name" value="AddB_type2"/>
    <property type="match status" value="1"/>
</dbReference>
<dbReference type="Proteomes" id="UP000246115">
    <property type="component" value="Chromosome"/>
</dbReference>
<keyword evidence="5 10" id="KW-0347">Helicase</keyword>
<proteinExistence type="inferred from homology"/>
<keyword evidence="6 10" id="KW-0269">Exonuclease</keyword>
<dbReference type="InterPro" id="IPR038726">
    <property type="entry name" value="PDDEXK_AddAB-type"/>
</dbReference>
<dbReference type="NCBIfam" id="TIGR02774">
    <property type="entry name" value="rexB_recomb"/>
    <property type="match status" value="1"/>
</dbReference>
<evidence type="ECO:0000313" key="18">
    <source>
        <dbReference type="Proteomes" id="UP000264056"/>
    </source>
</evidence>
<keyword evidence="3 10" id="KW-0227">DNA damage</keyword>
<dbReference type="GO" id="GO:0003690">
    <property type="term" value="F:double-stranded DNA binding"/>
    <property type="evidence" value="ECO:0007669"/>
    <property type="project" value="UniProtKB-UniRule"/>
</dbReference>